<proteinExistence type="predicted"/>
<dbReference type="Pfam" id="PF00152">
    <property type="entry name" value="tRNA-synt_2"/>
    <property type="match status" value="1"/>
</dbReference>
<evidence type="ECO:0000256" key="4">
    <source>
        <dbReference type="ARBA" id="ARBA00022741"/>
    </source>
</evidence>
<dbReference type="Gene3D" id="2.40.50.140">
    <property type="entry name" value="Nucleic acid-binding proteins"/>
    <property type="match status" value="1"/>
</dbReference>
<dbReference type="GO" id="GO:0046872">
    <property type="term" value="F:metal ion binding"/>
    <property type="evidence" value="ECO:0007669"/>
    <property type="project" value="UniProtKB-KW"/>
</dbReference>
<comment type="caution">
    <text evidence="8">The sequence shown here is derived from an EMBL/GenBank/DDBJ whole genome shotgun (WGS) entry which is preliminary data.</text>
</comment>
<dbReference type="PRINTS" id="PR00982">
    <property type="entry name" value="TRNASYNTHLYS"/>
</dbReference>
<gene>
    <name evidence="8" type="ORF">A3A38_01680</name>
</gene>
<dbReference type="GO" id="GO:0006430">
    <property type="term" value="P:lysyl-tRNA aminoacylation"/>
    <property type="evidence" value="ECO:0007669"/>
    <property type="project" value="InterPro"/>
</dbReference>
<sequence>GDFVEVRGSLFLTKRGEKTLAVGDWRMLAKALRPLPDKFHGLADAEERQRRRYLDILANPEARERFLLRSHTVSFLRAELDRAGFLEVETPALQPLYGGASAEPFTTHHNALDQDLYLRISDELYLKRLLVAGFPKVYELCKDFRNEGLDATHYPEFTMLEWYESYSDALKQRKFVEELFRTLVRDIKKESSVSYSGETIDFLKPFRVVKYFALLEENTGVPNLKEVTLPELRGHAEKLGAEFAPEDGRGKILDILYKRFCRPKLLQPTFVIDYPADAFPLTKKKEDDPSLVDMFQLVIGGLEIVKAFSELNDPREQRERFLAQDVLAGKGDKEAQPVDEDFLEAMEHGMPPAGGVGIGIDRLVMLLTGTQNIKDTILFPTMRPAAGR</sequence>
<evidence type="ECO:0000313" key="9">
    <source>
        <dbReference type="Proteomes" id="UP000177306"/>
    </source>
</evidence>
<dbReference type="PANTHER" id="PTHR42918:SF15">
    <property type="entry name" value="LYSINE--TRNA LIGASE, CHLOROPLASTIC_MITOCHONDRIAL"/>
    <property type="match status" value="1"/>
</dbReference>
<dbReference type="InterPro" id="IPR002313">
    <property type="entry name" value="Lys-tRNA-ligase_II"/>
</dbReference>
<dbReference type="SUPFAM" id="SSF55681">
    <property type="entry name" value="Class II aaRS and biotin synthetases"/>
    <property type="match status" value="1"/>
</dbReference>
<dbReference type="GO" id="GO:0004824">
    <property type="term" value="F:lysine-tRNA ligase activity"/>
    <property type="evidence" value="ECO:0007669"/>
    <property type="project" value="UniProtKB-EC"/>
</dbReference>
<evidence type="ECO:0000256" key="6">
    <source>
        <dbReference type="ARBA" id="ARBA00023146"/>
    </source>
</evidence>
<dbReference type="InterPro" id="IPR004364">
    <property type="entry name" value="Aa-tRNA-synt_II"/>
</dbReference>
<dbReference type="InterPro" id="IPR044136">
    <property type="entry name" value="Lys-tRNA-ligase_II_N"/>
</dbReference>
<dbReference type="GO" id="GO:0000049">
    <property type="term" value="F:tRNA binding"/>
    <property type="evidence" value="ECO:0007669"/>
    <property type="project" value="TreeGrafter"/>
</dbReference>
<feature type="domain" description="Aminoacyl-transfer RNA synthetases class-II family profile" evidence="7">
    <location>
        <begin position="66"/>
        <end position="384"/>
    </location>
</feature>
<name>A0A1F6EH42_9BACT</name>
<dbReference type="CDD" id="cd04322">
    <property type="entry name" value="LysRS_N"/>
    <property type="match status" value="1"/>
</dbReference>
<dbReference type="InterPro" id="IPR006195">
    <property type="entry name" value="aa-tRNA-synth_II"/>
</dbReference>
<dbReference type="InterPro" id="IPR018149">
    <property type="entry name" value="Lys-tRNA-synth_II_C"/>
</dbReference>
<organism evidence="8 9">
    <name type="scientific">Candidatus Kaiserbacteria bacterium RIFCSPLOWO2_01_FULL_53_17</name>
    <dbReference type="NCBI Taxonomy" id="1798511"/>
    <lineage>
        <taxon>Bacteria</taxon>
        <taxon>Candidatus Kaiseribacteriota</taxon>
    </lineage>
</organism>
<reference evidence="8 9" key="1">
    <citation type="journal article" date="2016" name="Nat. Commun.">
        <title>Thousands of microbial genomes shed light on interconnected biogeochemical processes in an aquifer system.</title>
        <authorList>
            <person name="Anantharaman K."/>
            <person name="Brown C.T."/>
            <person name="Hug L.A."/>
            <person name="Sharon I."/>
            <person name="Castelle C.J."/>
            <person name="Probst A.J."/>
            <person name="Thomas B.C."/>
            <person name="Singh A."/>
            <person name="Wilkins M.J."/>
            <person name="Karaoz U."/>
            <person name="Brodie E.L."/>
            <person name="Williams K.H."/>
            <person name="Hubbard S.S."/>
            <person name="Banfield J.F."/>
        </authorList>
    </citation>
    <scope>NUCLEOTIDE SEQUENCE [LARGE SCALE GENOMIC DNA]</scope>
</reference>
<dbReference type="GO" id="GO:0005829">
    <property type="term" value="C:cytosol"/>
    <property type="evidence" value="ECO:0007669"/>
    <property type="project" value="TreeGrafter"/>
</dbReference>
<dbReference type="NCBIfam" id="TIGR00499">
    <property type="entry name" value="lysS_bact"/>
    <property type="match status" value="1"/>
</dbReference>
<keyword evidence="3" id="KW-0479">Metal-binding</keyword>
<evidence type="ECO:0000256" key="5">
    <source>
        <dbReference type="ARBA" id="ARBA00022840"/>
    </source>
</evidence>
<evidence type="ECO:0000256" key="1">
    <source>
        <dbReference type="ARBA" id="ARBA00013166"/>
    </source>
</evidence>
<dbReference type="InterPro" id="IPR012340">
    <property type="entry name" value="NA-bd_OB-fold"/>
</dbReference>
<dbReference type="Proteomes" id="UP000177306">
    <property type="component" value="Unassembled WGS sequence"/>
</dbReference>
<keyword evidence="5" id="KW-0067">ATP-binding</keyword>
<dbReference type="AlphaFoldDB" id="A0A1F6EH42"/>
<dbReference type="PROSITE" id="PS50862">
    <property type="entry name" value="AA_TRNA_LIGASE_II"/>
    <property type="match status" value="1"/>
</dbReference>
<dbReference type="GO" id="GO:0005524">
    <property type="term" value="F:ATP binding"/>
    <property type="evidence" value="ECO:0007669"/>
    <property type="project" value="UniProtKB-KW"/>
</dbReference>
<keyword evidence="2 8" id="KW-0436">Ligase</keyword>
<dbReference type="EC" id="6.1.1.6" evidence="1"/>
<dbReference type="Gene3D" id="3.30.930.10">
    <property type="entry name" value="Bira Bifunctional Protein, Domain 2"/>
    <property type="match status" value="1"/>
</dbReference>
<evidence type="ECO:0000256" key="3">
    <source>
        <dbReference type="ARBA" id="ARBA00022723"/>
    </source>
</evidence>
<evidence type="ECO:0000313" key="8">
    <source>
        <dbReference type="EMBL" id="OGG72959.1"/>
    </source>
</evidence>
<dbReference type="EMBL" id="MFLY01000020">
    <property type="protein sequence ID" value="OGG72959.1"/>
    <property type="molecule type" value="Genomic_DNA"/>
</dbReference>
<accession>A0A1F6EH42</accession>
<keyword evidence="4" id="KW-0547">Nucleotide-binding</keyword>
<dbReference type="PANTHER" id="PTHR42918">
    <property type="entry name" value="LYSYL-TRNA SYNTHETASE"/>
    <property type="match status" value="1"/>
</dbReference>
<dbReference type="SUPFAM" id="SSF50249">
    <property type="entry name" value="Nucleic acid-binding proteins"/>
    <property type="match status" value="1"/>
</dbReference>
<dbReference type="InterPro" id="IPR045864">
    <property type="entry name" value="aa-tRNA-synth_II/BPL/LPL"/>
</dbReference>
<protein>
    <recommendedName>
        <fullName evidence="1">lysine--tRNA ligase</fullName>
        <ecNumber evidence="1">6.1.1.6</ecNumber>
    </recommendedName>
</protein>
<dbReference type="NCBIfam" id="NF001756">
    <property type="entry name" value="PRK00484.1"/>
    <property type="match status" value="1"/>
</dbReference>
<feature type="non-terminal residue" evidence="8">
    <location>
        <position position="1"/>
    </location>
</feature>
<keyword evidence="6" id="KW-0030">Aminoacyl-tRNA synthetase</keyword>
<evidence type="ECO:0000259" key="7">
    <source>
        <dbReference type="PROSITE" id="PS50862"/>
    </source>
</evidence>
<evidence type="ECO:0000256" key="2">
    <source>
        <dbReference type="ARBA" id="ARBA00022598"/>
    </source>
</evidence>